<dbReference type="RefSeq" id="WP_380083922.1">
    <property type="nucleotide sequence ID" value="NZ_JBHSWD010000002.1"/>
</dbReference>
<dbReference type="SMART" id="SM00020">
    <property type="entry name" value="Tryp_SPc"/>
    <property type="match status" value="1"/>
</dbReference>
<dbReference type="SUPFAM" id="SSF50494">
    <property type="entry name" value="Trypsin-like serine proteases"/>
    <property type="match status" value="1"/>
</dbReference>
<dbReference type="PANTHER" id="PTHR24252:SF7">
    <property type="entry name" value="HYALIN"/>
    <property type="match status" value="1"/>
</dbReference>
<comment type="caution">
    <text evidence="5">The sequence shown here is derived from an EMBL/GenBank/DDBJ whole genome shotgun (WGS) entry which is preliminary data.</text>
</comment>
<protein>
    <submittedName>
        <fullName evidence="5">Serine protease</fullName>
    </submittedName>
</protein>
<organism evidence="5 6">
    <name type="scientific">Deinococcus lacus</name>
    <dbReference type="NCBI Taxonomy" id="392561"/>
    <lineage>
        <taxon>Bacteria</taxon>
        <taxon>Thermotogati</taxon>
        <taxon>Deinococcota</taxon>
        <taxon>Deinococci</taxon>
        <taxon>Deinococcales</taxon>
        <taxon>Deinococcaceae</taxon>
        <taxon>Deinococcus</taxon>
    </lineage>
</organism>
<dbReference type="EMBL" id="JBHSWD010000002">
    <property type="protein sequence ID" value="MFC6592800.1"/>
    <property type="molecule type" value="Genomic_DNA"/>
</dbReference>
<dbReference type="InterPro" id="IPR018114">
    <property type="entry name" value="TRYPSIN_HIS"/>
</dbReference>
<dbReference type="PROSITE" id="PS00134">
    <property type="entry name" value="TRYPSIN_HIS"/>
    <property type="match status" value="1"/>
</dbReference>
<dbReference type="PANTHER" id="PTHR24252">
    <property type="entry name" value="ACROSIN-RELATED"/>
    <property type="match status" value="1"/>
</dbReference>
<feature type="signal peptide" evidence="3">
    <location>
        <begin position="1"/>
        <end position="19"/>
    </location>
</feature>
<dbReference type="Proteomes" id="UP001596297">
    <property type="component" value="Unassembled WGS sequence"/>
</dbReference>
<keyword evidence="1" id="KW-1015">Disulfide bond</keyword>
<keyword evidence="2" id="KW-0720">Serine protease</keyword>
<dbReference type="InterPro" id="IPR001254">
    <property type="entry name" value="Trypsin_dom"/>
</dbReference>
<feature type="domain" description="Peptidase S1" evidence="4">
    <location>
        <begin position="59"/>
        <end position="287"/>
    </location>
</feature>
<keyword evidence="2 5" id="KW-0645">Protease</keyword>
<dbReference type="Gene3D" id="2.60.120.380">
    <property type="match status" value="1"/>
</dbReference>
<gene>
    <name evidence="5" type="ORF">ACFP81_12870</name>
</gene>
<feature type="chain" id="PRO_5046990181" evidence="3">
    <location>
        <begin position="20"/>
        <end position="402"/>
    </location>
</feature>
<keyword evidence="6" id="KW-1185">Reference proteome</keyword>
<evidence type="ECO:0000256" key="3">
    <source>
        <dbReference type="SAM" id="SignalP"/>
    </source>
</evidence>
<dbReference type="InterPro" id="IPR009003">
    <property type="entry name" value="Peptidase_S1_PA"/>
</dbReference>
<name>A0ABW1YEP1_9DEIO</name>
<dbReference type="CDD" id="cd00190">
    <property type="entry name" value="Tryp_SPc"/>
    <property type="match status" value="1"/>
</dbReference>
<evidence type="ECO:0000313" key="5">
    <source>
        <dbReference type="EMBL" id="MFC6592800.1"/>
    </source>
</evidence>
<evidence type="ECO:0000256" key="2">
    <source>
        <dbReference type="RuleBase" id="RU363034"/>
    </source>
</evidence>
<keyword evidence="3" id="KW-0732">Signal</keyword>
<dbReference type="InterPro" id="IPR043504">
    <property type="entry name" value="Peptidase_S1_PA_chymotrypsin"/>
</dbReference>
<proteinExistence type="predicted"/>
<dbReference type="PROSITE" id="PS50240">
    <property type="entry name" value="TRYPSIN_DOM"/>
    <property type="match status" value="1"/>
</dbReference>
<dbReference type="PROSITE" id="PS51257">
    <property type="entry name" value="PROKAR_LIPOPROTEIN"/>
    <property type="match status" value="1"/>
</dbReference>
<keyword evidence="2" id="KW-0378">Hydrolase</keyword>
<evidence type="ECO:0000313" key="6">
    <source>
        <dbReference type="Proteomes" id="UP001596297"/>
    </source>
</evidence>
<evidence type="ECO:0000259" key="4">
    <source>
        <dbReference type="PROSITE" id="PS50240"/>
    </source>
</evidence>
<dbReference type="Gene3D" id="2.40.10.10">
    <property type="entry name" value="Trypsin-like serine proteases"/>
    <property type="match status" value="1"/>
</dbReference>
<accession>A0ABW1YEP1</accession>
<dbReference type="InterPro" id="IPR033116">
    <property type="entry name" value="TRYPSIN_SER"/>
</dbReference>
<dbReference type="GO" id="GO:0006508">
    <property type="term" value="P:proteolysis"/>
    <property type="evidence" value="ECO:0007669"/>
    <property type="project" value="UniProtKB-KW"/>
</dbReference>
<sequence>MRKTAFMTLLLAGAAALTACGNTAPTTPAAEASRAPATLGDAGRMTASFTPDASLSEQIVYGTISARGARPYQAYLSIATSDGNFMCGGSIINNQWILTAAHCVDGASASGVKVRVGANKLSSTQGKVINASALYVHPKYVGTSHAYDIALIKLSNTITFDSYTKAIKLPSNTVESVLDVAGKYAVVSGWGKTENGTTSDDLREVSLPITPNPTKCGGSYAPANTICGEYYQDKDSCGGDSGGPLAQSYNGDFYVLGIVSYGPTACRGNGVYTRVNAYLDWIKQVSGVTADGSTTTPTPTPTTPGTTTYTGDFVEGQYQYAPGTDGYYYSGGTIKGTLTATAGTDFDLYLQKKSGTSWYNVAMSEKDGTSYESISYSASSGTYRWVVNAYAGSGTATITETK</sequence>
<evidence type="ECO:0000256" key="1">
    <source>
        <dbReference type="ARBA" id="ARBA00023157"/>
    </source>
</evidence>
<reference evidence="6" key="1">
    <citation type="journal article" date="2019" name="Int. J. Syst. Evol. Microbiol.">
        <title>The Global Catalogue of Microorganisms (GCM) 10K type strain sequencing project: providing services to taxonomists for standard genome sequencing and annotation.</title>
        <authorList>
            <consortium name="The Broad Institute Genomics Platform"/>
            <consortium name="The Broad Institute Genome Sequencing Center for Infectious Disease"/>
            <person name="Wu L."/>
            <person name="Ma J."/>
        </authorList>
    </citation>
    <scope>NUCLEOTIDE SEQUENCE [LARGE SCALE GENOMIC DNA]</scope>
    <source>
        <strain evidence="6">CGMCC 1.15772</strain>
    </source>
</reference>
<dbReference type="PROSITE" id="PS00135">
    <property type="entry name" value="TRYPSIN_SER"/>
    <property type="match status" value="1"/>
</dbReference>
<dbReference type="PRINTS" id="PR00722">
    <property type="entry name" value="CHYMOTRYPSIN"/>
</dbReference>
<dbReference type="InterPro" id="IPR001314">
    <property type="entry name" value="Peptidase_S1A"/>
</dbReference>
<dbReference type="GO" id="GO:0008233">
    <property type="term" value="F:peptidase activity"/>
    <property type="evidence" value="ECO:0007669"/>
    <property type="project" value="UniProtKB-KW"/>
</dbReference>
<dbReference type="Pfam" id="PF00089">
    <property type="entry name" value="Trypsin"/>
    <property type="match status" value="1"/>
</dbReference>